<dbReference type="PANTHER" id="PTHR43591:SF24">
    <property type="entry name" value="2-METHOXY-6-POLYPRENYL-1,4-BENZOQUINOL METHYLASE, MITOCHONDRIAL"/>
    <property type="match status" value="1"/>
</dbReference>
<dbReference type="Proteomes" id="UP000010809">
    <property type="component" value="Chromosome"/>
</dbReference>
<keyword evidence="2" id="KW-1185">Reference proteome</keyword>
<dbReference type="SUPFAM" id="SSF53335">
    <property type="entry name" value="S-adenosyl-L-methionine-dependent methyltransferases"/>
    <property type="match status" value="1"/>
</dbReference>
<dbReference type="RefSeq" id="WP_015259598.1">
    <property type="nucleotide sequence ID" value="NC_019902.2"/>
</dbReference>
<dbReference type="InterPro" id="IPR029063">
    <property type="entry name" value="SAM-dependent_MTases_sf"/>
</dbReference>
<dbReference type="HOGENOM" id="CLU_037990_9_0_6"/>
<dbReference type="EMBL" id="CP003989">
    <property type="protein sequence ID" value="AGA34487.1"/>
    <property type="molecule type" value="Genomic_DNA"/>
</dbReference>
<proteinExistence type="predicted"/>
<sequence length="246" mass="27750">MNANGSGDARLALVERFFQGTGASYDFMVNSATFGIDRLWKRRLVDLIPPNPARVLDLACGTGISTLAIAKRHPKCQVVGVELRNEYLERARAKLRQRALGNIELVLGRAEDYRSEVPFDCITSSYLAKYAELPLLSRNAHTMLMPNGVFLAHDFTYPPKAHLVRIWRLYFRILQLAGSRLFPSWREIYYGLPELIERSPWIKELQRALEQSGFVDVRRYDLTLYGSAIVYARKPGASAAPNGSSG</sequence>
<dbReference type="CDD" id="cd02440">
    <property type="entry name" value="AdoMet_MTases"/>
    <property type="match status" value="1"/>
</dbReference>
<dbReference type="AlphaFoldDB" id="L0DZR5"/>
<accession>L0DZR5</accession>
<protein>
    <submittedName>
        <fullName evidence="1">Methyltransferase</fullName>
    </submittedName>
</protein>
<evidence type="ECO:0000313" key="1">
    <source>
        <dbReference type="EMBL" id="AGA34487.1"/>
    </source>
</evidence>
<dbReference type="PANTHER" id="PTHR43591">
    <property type="entry name" value="METHYLTRANSFERASE"/>
    <property type="match status" value="1"/>
</dbReference>
<keyword evidence="1" id="KW-0808">Transferase</keyword>
<dbReference type="PATRIC" id="fig|1255043.3.peg.2874"/>
<dbReference type="eggNOG" id="COG2226">
    <property type="taxonomic scope" value="Bacteria"/>
</dbReference>
<dbReference type="STRING" id="1255043.TVNIR_2848"/>
<reference evidence="1" key="1">
    <citation type="submission" date="2015-12" db="EMBL/GenBank/DDBJ databases">
        <authorList>
            <person name="Tikhonova T.V."/>
            <person name="Pavlov A.R."/>
            <person name="Beletsky A.V."/>
            <person name="Mardanov A.V."/>
            <person name="Sorokin D.Y."/>
            <person name="Ravin N.V."/>
            <person name="Popov V.O."/>
        </authorList>
    </citation>
    <scope>NUCLEOTIDE SEQUENCE</scope>
    <source>
        <strain evidence="1">DSM 14787</strain>
    </source>
</reference>
<dbReference type="OrthoDB" id="529208at2"/>
<dbReference type="GO" id="GO:0008168">
    <property type="term" value="F:methyltransferase activity"/>
    <property type="evidence" value="ECO:0007669"/>
    <property type="project" value="UniProtKB-KW"/>
</dbReference>
<organism evidence="1 2">
    <name type="scientific">Thioalkalivibrio nitratireducens (strain DSM 14787 / UNIQEM 213 / ALEN2)</name>
    <dbReference type="NCBI Taxonomy" id="1255043"/>
    <lineage>
        <taxon>Bacteria</taxon>
        <taxon>Pseudomonadati</taxon>
        <taxon>Pseudomonadota</taxon>
        <taxon>Gammaproteobacteria</taxon>
        <taxon>Chromatiales</taxon>
        <taxon>Ectothiorhodospiraceae</taxon>
        <taxon>Thioalkalivibrio</taxon>
    </lineage>
</organism>
<name>L0DZR5_THIND</name>
<dbReference type="KEGG" id="tni:TVNIR_2848"/>
<dbReference type="Pfam" id="PF01209">
    <property type="entry name" value="Ubie_methyltran"/>
    <property type="match status" value="1"/>
</dbReference>
<gene>
    <name evidence="1" type="ordered locus">TVNIR_2848</name>
</gene>
<keyword evidence="1" id="KW-0489">Methyltransferase</keyword>
<dbReference type="Gene3D" id="3.40.50.150">
    <property type="entry name" value="Vaccinia Virus protein VP39"/>
    <property type="match status" value="1"/>
</dbReference>
<dbReference type="GO" id="GO:0032259">
    <property type="term" value="P:methylation"/>
    <property type="evidence" value="ECO:0007669"/>
    <property type="project" value="UniProtKB-KW"/>
</dbReference>
<evidence type="ECO:0000313" key="2">
    <source>
        <dbReference type="Proteomes" id="UP000010809"/>
    </source>
</evidence>